<feature type="transmembrane region" description="Helical" evidence="11">
    <location>
        <begin position="23"/>
        <end position="46"/>
    </location>
</feature>
<dbReference type="OrthoDB" id="9780552at2"/>
<dbReference type="Pfam" id="PF02096">
    <property type="entry name" value="60KD_IMP"/>
    <property type="match status" value="1"/>
</dbReference>
<evidence type="ECO:0000256" key="3">
    <source>
        <dbReference type="ARBA" id="ARBA00022475"/>
    </source>
</evidence>
<evidence type="ECO:0000256" key="11">
    <source>
        <dbReference type="SAM" id="Phobius"/>
    </source>
</evidence>
<protein>
    <submittedName>
        <fullName evidence="13">SynYidC</fullName>
    </submittedName>
</protein>
<keyword evidence="4 9" id="KW-0812">Transmembrane</keyword>
<proteinExistence type="inferred from homology"/>
<evidence type="ECO:0000313" key="13">
    <source>
        <dbReference type="EMBL" id="CUP93989.1"/>
    </source>
</evidence>
<feature type="transmembrane region" description="Helical" evidence="11">
    <location>
        <begin position="192"/>
        <end position="214"/>
    </location>
</feature>
<feature type="transmembrane region" description="Helical" evidence="11">
    <location>
        <begin position="255"/>
        <end position="273"/>
    </location>
</feature>
<name>A0A174SHI1_9FIRM</name>
<dbReference type="Proteomes" id="UP000095765">
    <property type="component" value="Unassembled WGS sequence"/>
</dbReference>
<dbReference type="GO" id="GO:0015031">
    <property type="term" value="P:protein transport"/>
    <property type="evidence" value="ECO:0007669"/>
    <property type="project" value="UniProtKB-KW"/>
</dbReference>
<feature type="region of interest" description="Disordered" evidence="10">
    <location>
        <begin position="287"/>
        <end position="315"/>
    </location>
</feature>
<dbReference type="InterPro" id="IPR001708">
    <property type="entry name" value="YidC/ALB3/OXA1/COX18"/>
</dbReference>
<dbReference type="AlphaFoldDB" id="A0A174SHI1"/>
<feature type="domain" description="Membrane insertase YidC/Oxa/ALB C-terminal" evidence="12">
    <location>
        <begin position="26"/>
        <end position="275"/>
    </location>
</feature>
<sequence length="355" mass="40181">MSLIYTIFGYPLGWIMWACFKVLPIYGVALVLFTLIVRVCLVPLSIKQQKSMVKMQIFRPRMEEIQKKYANNREKMNEEMMKLYEEEHYNPASGCLPMLIQMPILFGLYDVIQRPITHLLRISGPVIDQATEIAATVLNNANLAKDYSRQIRIIDAVNTNSDAFSGLGDFVSKVQTLDLSIGPIDLTQQPTFALNLLILIPIFSFLTSLLVSFVSMRQTADMSGNAAAAAGMSKSMMIMMPLMSAWISFVVPAGLGVYWIISNILMAVQTYLLNKFMNPKELAEKARKEAEERREAERQAKIEAKKRARERGETDIEQALSQKEINRLKLAAARKRDAEKYGETYAEVTDDDLKS</sequence>
<evidence type="ECO:0000256" key="2">
    <source>
        <dbReference type="ARBA" id="ARBA00022448"/>
    </source>
</evidence>
<comment type="subcellular location">
    <subcellularLocation>
        <location evidence="1">Cell membrane</location>
        <topology evidence="1">Multi-pass membrane protein</topology>
    </subcellularLocation>
    <subcellularLocation>
        <location evidence="9">Membrane</location>
        <topology evidence="9">Multi-pass membrane protein</topology>
    </subcellularLocation>
</comment>
<gene>
    <name evidence="13" type="primary">yidC</name>
    <name evidence="13" type="ORF">ERS852551_02481</name>
</gene>
<keyword evidence="5" id="KW-0653">Protein transport</keyword>
<evidence type="ECO:0000256" key="8">
    <source>
        <dbReference type="ARBA" id="ARBA00023186"/>
    </source>
</evidence>
<organism evidence="13 14">
    <name type="scientific">Anaerotruncus colihominis</name>
    <dbReference type="NCBI Taxonomy" id="169435"/>
    <lineage>
        <taxon>Bacteria</taxon>
        <taxon>Bacillati</taxon>
        <taxon>Bacillota</taxon>
        <taxon>Clostridia</taxon>
        <taxon>Eubacteriales</taxon>
        <taxon>Oscillospiraceae</taxon>
        <taxon>Anaerotruncus</taxon>
    </lineage>
</organism>
<comment type="similarity">
    <text evidence="9">Belongs to the OXA1/ALB3/YidC family.</text>
</comment>
<keyword evidence="2" id="KW-0813">Transport</keyword>
<dbReference type="RefSeq" id="WP_055245514.1">
    <property type="nucleotide sequence ID" value="NZ_CABIWA010000021.1"/>
</dbReference>
<feature type="compositionally biased region" description="Basic and acidic residues" evidence="10">
    <location>
        <begin position="287"/>
        <end position="314"/>
    </location>
</feature>
<dbReference type="CDD" id="cd20070">
    <property type="entry name" value="5TM_YidC_Alb3"/>
    <property type="match status" value="1"/>
</dbReference>
<keyword evidence="6 11" id="KW-1133">Transmembrane helix</keyword>
<dbReference type="PANTHER" id="PTHR12428">
    <property type="entry name" value="OXA1"/>
    <property type="match status" value="1"/>
</dbReference>
<keyword evidence="8" id="KW-0143">Chaperone</keyword>
<dbReference type="NCBIfam" id="TIGR03592">
    <property type="entry name" value="yidC_oxa1_cterm"/>
    <property type="match status" value="1"/>
</dbReference>
<dbReference type="GO" id="GO:0032977">
    <property type="term" value="F:membrane insertase activity"/>
    <property type="evidence" value="ECO:0007669"/>
    <property type="project" value="InterPro"/>
</dbReference>
<evidence type="ECO:0000256" key="4">
    <source>
        <dbReference type="ARBA" id="ARBA00022692"/>
    </source>
</evidence>
<evidence type="ECO:0000256" key="10">
    <source>
        <dbReference type="SAM" id="MobiDB-lite"/>
    </source>
</evidence>
<accession>A0A174SHI1</accession>
<evidence type="ECO:0000256" key="9">
    <source>
        <dbReference type="RuleBase" id="RU003945"/>
    </source>
</evidence>
<evidence type="ECO:0000259" key="12">
    <source>
        <dbReference type="Pfam" id="PF02096"/>
    </source>
</evidence>
<dbReference type="GO" id="GO:0051205">
    <property type="term" value="P:protein insertion into membrane"/>
    <property type="evidence" value="ECO:0007669"/>
    <property type="project" value="TreeGrafter"/>
</dbReference>
<evidence type="ECO:0000256" key="6">
    <source>
        <dbReference type="ARBA" id="ARBA00022989"/>
    </source>
</evidence>
<dbReference type="InterPro" id="IPR047196">
    <property type="entry name" value="YidC_ALB_C"/>
</dbReference>
<keyword evidence="7 11" id="KW-0472">Membrane</keyword>
<reference evidence="13 14" key="1">
    <citation type="submission" date="2015-09" db="EMBL/GenBank/DDBJ databases">
        <authorList>
            <consortium name="Pathogen Informatics"/>
        </authorList>
    </citation>
    <scope>NUCLEOTIDE SEQUENCE [LARGE SCALE GENOMIC DNA]</scope>
    <source>
        <strain evidence="13 14">2789STDY5834939</strain>
    </source>
</reference>
<evidence type="ECO:0000256" key="5">
    <source>
        <dbReference type="ARBA" id="ARBA00022927"/>
    </source>
</evidence>
<dbReference type="EMBL" id="CZBE01000017">
    <property type="protein sequence ID" value="CUP93989.1"/>
    <property type="molecule type" value="Genomic_DNA"/>
</dbReference>
<dbReference type="PANTHER" id="PTHR12428:SF65">
    <property type="entry name" value="CYTOCHROME C OXIDASE ASSEMBLY PROTEIN COX18, MITOCHONDRIAL"/>
    <property type="match status" value="1"/>
</dbReference>
<keyword evidence="3" id="KW-1003">Cell membrane</keyword>
<dbReference type="GO" id="GO:0005886">
    <property type="term" value="C:plasma membrane"/>
    <property type="evidence" value="ECO:0007669"/>
    <property type="project" value="UniProtKB-SubCell"/>
</dbReference>
<evidence type="ECO:0000256" key="1">
    <source>
        <dbReference type="ARBA" id="ARBA00004651"/>
    </source>
</evidence>
<dbReference type="InterPro" id="IPR028055">
    <property type="entry name" value="YidC/Oxa/ALB_C"/>
</dbReference>
<evidence type="ECO:0000256" key="7">
    <source>
        <dbReference type="ARBA" id="ARBA00023136"/>
    </source>
</evidence>
<evidence type="ECO:0000313" key="14">
    <source>
        <dbReference type="Proteomes" id="UP000095765"/>
    </source>
</evidence>